<accession>A0A0C2R1V2</accession>
<feature type="transmembrane region" description="Helical" evidence="1">
    <location>
        <begin position="57"/>
        <end position="77"/>
    </location>
</feature>
<sequence>MESHPFTRFLGVICYLTVILYLIELFYPSTMLELTYSLLCAILLACAFLYLSRITRFIVFTLLAAGSICLYAEDISFNESMIGFGKNTNLLSLFLLIPLIGTFMSTAGYLSALKEKVQAWEKKGAYHPYRFSYFLTATIGILLNFGSMAIVKRIAAESFSSYRDKKITLNIMRGFGFGMLWSPYFVNIGLVLVLFELSWFDIGGYAFILAVIYIFFCWLSFRSISFPDDPIVEYEPKSKNYSYHQSLVPFFFFSLILITLSFLLDYLLEVNMLTVVSFLAILLPLVWAVFTKIIKNYLYDVSQHMQLSFNRLKNELAVFISAGFFGMAISKTAFGSIVSNLLFDASFGSIFFLSLIIVTLAIALGQIGVHPVIIVIGIGSSLSPEKFGVSPEYMALLLIIAWTTATQMSPFSGQLLMTSRLMNQPPSVIIKQNYTFALSLAVILTTTIYSFLVMGLL</sequence>
<feature type="transmembrane region" description="Helical" evidence="1">
    <location>
        <begin position="247"/>
        <end position="268"/>
    </location>
</feature>
<comment type="caution">
    <text evidence="2">The sequence shown here is derived from an EMBL/GenBank/DDBJ whole genome shotgun (WGS) entry which is preliminary data.</text>
</comment>
<feature type="transmembrane region" description="Helical" evidence="1">
    <location>
        <begin position="274"/>
        <end position="295"/>
    </location>
</feature>
<feature type="transmembrane region" description="Helical" evidence="1">
    <location>
        <begin position="350"/>
        <end position="382"/>
    </location>
</feature>
<feature type="transmembrane region" description="Helical" evidence="1">
    <location>
        <begin position="202"/>
        <end position="221"/>
    </location>
</feature>
<keyword evidence="1" id="KW-0472">Membrane</keyword>
<feature type="transmembrane region" description="Helical" evidence="1">
    <location>
        <begin position="394"/>
        <end position="416"/>
    </location>
</feature>
<organism evidence="2 3">
    <name type="scientific">Jeotgalibacillus soli</name>
    <dbReference type="NCBI Taxonomy" id="889306"/>
    <lineage>
        <taxon>Bacteria</taxon>
        <taxon>Bacillati</taxon>
        <taxon>Bacillota</taxon>
        <taxon>Bacilli</taxon>
        <taxon>Bacillales</taxon>
        <taxon>Caryophanaceae</taxon>
        <taxon>Jeotgalibacillus</taxon>
    </lineage>
</organism>
<feature type="transmembrane region" description="Helical" evidence="1">
    <location>
        <begin position="6"/>
        <end position="27"/>
    </location>
</feature>
<keyword evidence="3" id="KW-1185">Reference proteome</keyword>
<evidence type="ECO:0000256" key="1">
    <source>
        <dbReference type="SAM" id="Phobius"/>
    </source>
</evidence>
<feature type="transmembrane region" description="Helical" evidence="1">
    <location>
        <begin position="316"/>
        <end position="338"/>
    </location>
</feature>
<feature type="transmembrane region" description="Helical" evidence="1">
    <location>
        <begin position="171"/>
        <end position="196"/>
    </location>
</feature>
<protein>
    <submittedName>
        <fullName evidence="2">Uncharacterized protein</fullName>
    </submittedName>
</protein>
<proteinExistence type="predicted"/>
<evidence type="ECO:0000313" key="2">
    <source>
        <dbReference type="EMBL" id="KIL44295.1"/>
    </source>
</evidence>
<dbReference type="EMBL" id="JXRP01000019">
    <property type="protein sequence ID" value="KIL44295.1"/>
    <property type="molecule type" value="Genomic_DNA"/>
</dbReference>
<evidence type="ECO:0000313" key="3">
    <source>
        <dbReference type="Proteomes" id="UP000031938"/>
    </source>
</evidence>
<dbReference type="PATRIC" id="fig|889306.3.peg.3274"/>
<feature type="transmembrane region" description="Helical" evidence="1">
    <location>
        <begin position="34"/>
        <end position="51"/>
    </location>
</feature>
<gene>
    <name evidence="2" type="ORF">KP78_32590</name>
</gene>
<dbReference type="Proteomes" id="UP000031938">
    <property type="component" value="Unassembled WGS sequence"/>
</dbReference>
<keyword evidence="1" id="KW-0812">Transmembrane</keyword>
<name>A0A0C2R1V2_9BACL</name>
<feature type="transmembrane region" description="Helical" evidence="1">
    <location>
        <begin position="89"/>
        <end position="111"/>
    </location>
</feature>
<dbReference type="AlphaFoldDB" id="A0A0C2R1V2"/>
<keyword evidence="1" id="KW-1133">Transmembrane helix</keyword>
<feature type="transmembrane region" description="Helical" evidence="1">
    <location>
        <begin position="131"/>
        <end position="151"/>
    </location>
</feature>
<dbReference type="RefSeq" id="WP_052474861.1">
    <property type="nucleotide sequence ID" value="NZ_JXRP01000019.1"/>
</dbReference>
<reference evidence="2 3" key="1">
    <citation type="submission" date="2015-01" db="EMBL/GenBank/DDBJ databases">
        <title>Genome sequencing of Jeotgalibacillus soli.</title>
        <authorList>
            <person name="Goh K.M."/>
            <person name="Chan K.-G."/>
            <person name="Yaakop A.S."/>
            <person name="Ee R."/>
            <person name="Gan H.M."/>
            <person name="Chan C.S."/>
        </authorList>
    </citation>
    <scope>NUCLEOTIDE SEQUENCE [LARGE SCALE GENOMIC DNA]</scope>
    <source>
        <strain evidence="2 3">P9</strain>
    </source>
</reference>
<feature type="transmembrane region" description="Helical" evidence="1">
    <location>
        <begin position="436"/>
        <end position="456"/>
    </location>
</feature>
<dbReference type="STRING" id="889306.KP78_32590"/>
<dbReference type="OrthoDB" id="3171527at2"/>